<feature type="transmembrane region" description="Helical" evidence="1">
    <location>
        <begin position="264"/>
        <end position="283"/>
    </location>
</feature>
<keyword evidence="2" id="KW-0732">Signal</keyword>
<name>A0A9P8IC18_9PEZI</name>
<keyword evidence="4" id="KW-1185">Reference proteome</keyword>
<feature type="transmembrane region" description="Helical" evidence="1">
    <location>
        <begin position="198"/>
        <end position="220"/>
    </location>
</feature>
<keyword evidence="1" id="KW-0812">Transmembrane</keyword>
<gene>
    <name evidence="3" type="ORF">FGG08_001218</name>
</gene>
<evidence type="ECO:0000256" key="1">
    <source>
        <dbReference type="SAM" id="Phobius"/>
    </source>
</evidence>
<protein>
    <submittedName>
        <fullName evidence="3">Uncharacterized protein</fullName>
    </submittedName>
</protein>
<feature type="signal peptide" evidence="2">
    <location>
        <begin position="1"/>
        <end position="20"/>
    </location>
</feature>
<keyword evidence="1" id="KW-0472">Membrane</keyword>
<evidence type="ECO:0000256" key="2">
    <source>
        <dbReference type="SAM" id="SignalP"/>
    </source>
</evidence>
<proteinExistence type="predicted"/>
<keyword evidence="1" id="KW-1133">Transmembrane helix</keyword>
<feature type="chain" id="PRO_5040184292" evidence="2">
    <location>
        <begin position="21"/>
        <end position="362"/>
    </location>
</feature>
<accession>A0A9P8IC18</accession>
<reference evidence="3" key="1">
    <citation type="submission" date="2021-03" db="EMBL/GenBank/DDBJ databases">
        <title>Comparative genomics and phylogenomic investigation of the class Geoglossomycetes provide insights into ecological specialization and systematics.</title>
        <authorList>
            <person name="Melie T."/>
            <person name="Pirro S."/>
            <person name="Miller A.N."/>
            <person name="Quandt A."/>
        </authorList>
    </citation>
    <scope>NUCLEOTIDE SEQUENCE</scope>
    <source>
        <strain evidence="3">GBOQ0MN5Z8</strain>
    </source>
</reference>
<dbReference type="OrthoDB" id="5399543at2759"/>
<organism evidence="3 4">
    <name type="scientific">Glutinoglossum americanum</name>
    <dbReference type="NCBI Taxonomy" id="1670608"/>
    <lineage>
        <taxon>Eukaryota</taxon>
        <taxon>Fungi</taxon>
        <taxon>Dikarya</taxon>
        <taxon>Ascomycota</taxon>
        <taxon>Pezizomycotina</taxon>
        <taxon>Geoglossomycetes</taxon>
        <taxon>Geoglossales</taxon>
        <taxon>Geoglossaceae</taxon>
        <taxon>Glutinoglossum</taxon>
    </lineage>
</organism>
<feature type="transmembrane region" description="Helical" evidence="1">
    <location>
        <begin position="170"/>
        <end position="186"/>
    </location>
</feature>
<comment type="caution">
    <text evidence="3">The sequence shown here is derived from an EMBL/GenBank/DDBJ whole genome shotgun (WGS) entry which is preliminary data.</text>
</comment>
<evidence type="ECO:0000313" key="4">
    <source>
        <dbReference type="Proteomes" id="UP000698800"/>
    </source>
</evidence>
<evidence type="ECO:0000313" key="3">
    <source>
        <dbReference type="EMBL" id="KAH0544713.1"/>
    </source>
</evidence>
<dbReference type="AlphaFoldDB" id="A0A9P8IC18"/>
<feature type="transmembrane region" description="Helical" evidence="1">
    <location>
        <begin position="295"/>
        <end position="319"/>
    </location>
</feature>
<sequence length="362" mass="39792">MRALILTVLLPAPLLPLTTATVLQQREQQQQQQQPLSHFSLYKNSPFTPCTTNTSIPVLDTPTPLIAHFSQTRSPTHFCDTIHSSSAILPTALASSSFFPSWPSTLIQLLSILFSYFTLLRSLDASGDEGGKIPPPPYLLSLYPILFFDAARLVYWWVEFFRALRRLQTAPWLSTVLWVVPGFWWNQGIASGAEKARVYVAGVVTVVQMAASLGMVAVRWTHQDASVWNYLPLNLSSLGLPDACGSGSLPNDLFTDPRMTGARALQTVQFLLVAVGFVTRLDIGSARFPIMARRHGLVAFFVGTMVLSAVSLGIIGAAAGTPFRYTTGKCYVTVIMMDAKVGFFDVEFVRVSRVVSAFFGVY</sequence>
<dbReference type="EMBL" id="JAGHQL010000015">
    <property type="protein sequence ID" value="KAH0544713.1"/>
    <property type="molecule type" value="Genomic_DNA"/>
</dbReference>
<dbReference type="Proteomes" id="UP000698800">
    <property type="component" value="Unassembled WGS sequence"/>
</dbReference>